<evidence type="ECO:0000313" key="3">
    <source>
        <dbReference type="EMBL" id="WVZ16539.1"/>
    </source>
</evidence>
<dbReference type="InterPro" id="IPR046848">
    <property type="entry name" value="E_motif"/>
</dbReference>
<evidence type="ECO:0000256" key="1">
    <source>
        <dbReference type="ARBA" id="ARBA00022737"/>
    </source>
</evidence>
<dbReference type="AlphaFoldDB" id="A0AAQ3S278"/>
<dbReference type="Gene3D" id="1.25.40.10">
    <property type="entry name" value="Tetratricopeptide repeat domain"/>
    <property type="match status" value="3"/>
</dbReference>
<evidence type="ECO:0000256" key="2">
    <source>
        <dbReference type="PROSITE-ProRule" id="PRU00708"/>
    </source>
</evidence>
<dbReference type="PROSITE" id="PS51375">
    <property type="entry name" value="PPR"/>
    <property type="match status" value="5"/>
</dbReference>
<dbReference type="GO" id="GO:0099402">
    <property type="term" value="P:plant organ development"/>
    <property type="evidence" value="ECO:0007669"/>
    <property type="project" value="UniProtKB-ARBA"/>
</dbReference>
<dbReference type="PANTHER" id="PTHR47926:SF487">
    <property type="entry name" value="REPEAT (TPR)-LIKE SUPERFAMILY PROTEIN, PUTATIVE-RELATED"/>
    <property type="match status" value="1"/>
</dbReference>
<dbReference type="FunFam" id="1.25.40.10:FF:000158">
    <property type="entry name" value="pentatricopeptide repeat-containing protein At2g33680"/>
    <property type="match status" value="1"/>
</dbReference>
<dbReference type="Proteomes" id="UP001374535">
    <property type="component" value="Chromosome 3"/>
</dbReference>
<evidence type="ECO:0000313" key="4">
    <source>
        <dbReference type="Proteomes" id="UP001374535"/>
    </source>
</evidence>
<dbReference type="FunFam" id="1.25.40.10:FF:001383">
    <property type="entry name" value="Pentatricopeptide repeat-containing protein mitochondrial"/>
    <property type="match status" value="1"/>
</dbReference>
<name>A0AAQ3S278_VIGMU</name>
<dbReference type="GO" id="GO:0009451">
    <property type="term" value="P:RNA modification"/>
    <property type="evidence" value="ECO:0007669"/>
    <property type="project" value="InterPro"/>
</dbReference>
<dbReference type="NCBIfam" id="TIGR00756">
    <property type="entry name" value="PPR"/>
    <property type="match status" value="3"/>
</dbReference>
<organism evidence="3 4">
    <name type="scientific">Vigna mungo</name>
    <name type="common">Black gram</name>
    <name type="synonym">Phaseolus mungo</name>
    <dbReference type="NCBI Taxonomy" id="3915"/>
    <lineage>
        <taxon>Eukaryota</taxon>
        <taxon>Viridiplantae</taxon>
        <taxon>Streptophyta</taxon>
        <taxon>Embryophyta</taxon>
        <taxon>Tracheophyta</taxon>
        <taxon>Spermatophyta</taxon>
        <taxon>Magnoliopsida</taxon>
        <taxon>eudicotyledons</taxon>
        <taxon>Gunneridae</taxon>
        <taxon>Pentapetalae</taxon>
        <taxon>rosids</taxon>
        <taxon>fabids</taxon>
        <taxon>Fabales</taxon>
        <taxon>Fabaceae</taxon>
        <taxon>Papilionoideae</taxon>
        <taxon>50 kb inversion clade</taxon>
        <taxon>NPAAA clade</taxon>
        <taxon>indigoferoid/millettioid clade</taxon>
        <taxon>Phaseoleae</taxon>
        <taxon>Vigna</taxon>
    </lineage>
</organism>
<protein>
    <recommendedName>
        <fullName evidence="5">Pentatricopeptide repeat-containing protein</fullName>
    </recommendedName>
</protein>
<dbReference type="Pfam" id="PF20431">
    <property type="entry name" value="E_motif"/>
    <property type="match status" value="1"/>
</dbReference>
<evidence type="ECO:0008006" key="5">
    <source>
        <dbReference type="Google" id="ProtNLM"/>
    </source>
</evidence>
<feature type="repeat" description="PPR" evidence="2">
    <location>
        <begin position="197"/>
        <end position="231"/>
    </location>
</feature>
<dbReference type="Pfam" id="PF13041">
    <property type="entry name" value="PPR_2"/>
    <property type="match status" value="2"/>
</dbReference>
<dbReference type="PANTHER" id="PTHR47926">
    <property type="entry name" value="PENTATRICOPEPTIDE REPEAT-CONTAINING PROTEIN"/>
    <property type="match status" value="1"/>
</dbReference>
<keyword evidence="1" id="KW-0677">Repeat</keyword>
<keyword evidence="4" id="KW-1185">Reference proteome</keyword>
<feature type="repeat" description="PPR" evidence="2">
    <location>
        <begin position="232"/>
        <end position="266"/>
    </location>
</feature>
<gene>
    <name evidence="3" type="ORF">V8G54_009521</name>
</gene>
<proteinExistence type="predicted"/>
<dbReference type="Pfam" id="PF01535">
    <property type="entry name" value="PPR"/>
    <property type="match status" value="3"/>
</dbReference>
<dbReference type="GO" id="GO:0003723">
    <property type="term" value="F:RNA binding"/>
    <property type="evidence" value="ECO:0007669"/>
    <property type="project" value="InterPro"/>
</dbReference>
<dbReference type="InterPro" id="IPR046960">
    <property type="entry name" value="PPR_At4g14850-like_plant"/>
</dbReference>
<sequence>MHGLLRNPILLRITATNGIINRRFFRSEQQRCAELIDIYARDRALHLGKKLHASIITKGFSRFNLIASNLVTFYVCCSQLSHARKLFDKIPTTNVRRWIALIGTCARCGFSDLALTVFSEMQAIPGLTPNYVFVIPSVLKACGHVGDRITGKKTHGLILKCSFELDSFVSSALIVMYSKCANVGDARKVFDGMVMKDTVALNAVVAGYVQQDAANEALSLVESLKLMGLKPNVVTWNSLISGFSQKGDLGMVSEIFRVMISDGLEPDVVSWTSVISGFVRNFRNNEAFDAFKQMLSHGFCPTSATLSTLLPACATVARVRIGREIHGYALVTGVEGDLYVRSALVDMYAKCGFISEARNLFSRMAEKNTVTWNSIIFGFANHGYCVEAIELFNQMEKEGVAKLDHLTFTAALTACSHVGDIELGQRLFKVMQEKYGIEPRLEHYACMVDLLGRAGKLDEAYCMIKAMPIEPDLFVWGALLAGCRNHGNVELAEIASLHLMELEPESAANRLLLSSLYADAGKWGKVERIKKRIKKGKLRKLQGLSWINNL</sequence>
<feature type="repeat" description="PPR" evidence="2">
    <location>
        <begin position="337"/>
        <end position="367"/>
    </location>
</feature>
<reference evidence="3 4" key="1">
    <citation type="journal article" date="2023" name="Life. Sci Alliance">
        <title>Evolutionary insights into 3D genome organization and epigenetic landscape of Vigna mungo.</title>
        <authorList>
            <person name="Junaid A."/>
            <person name="Singh B."/>
            <person name="Bhatia S."/>
        </authorList>
    </citation>
    <scope>NUCLEOTIDE SEQUENCE [LARGE SCALE GENOMIC DNA]</scope>
    <source>
        <strain evidence="3">Urdbean</strain>
    </source>
</reference>
<feature type="repeat" description="PPR" evidence="2">
    <location>
        <begin position="267"/>
        <end position="301"/>
    </location>
</feature>
<feature type="repeat" description="PPR" evidence="2">
    <location>
        <begin position="368"/>
        <end position="402"/>
    </location>
</feature>
<dbReference type="InterPro" id="IPR011990">
    <property type="entry name" value="TPR-like_helical_dom_sf"/>
</dbReference>
<dbReference type="InterPro" id="IPR002885">
    <property type="entry name" value="PPR_rpt"/>
</dbReference>
<dbReference type="EMBL" id="CP144698">
    <property type="protein sequence ID" value="WVZ16539.1"/>
    <property type="molecule type" value="Genomic_DNA"/>
</dbReference>
<accession>A0AAQ3S278</accession>